<evidence type="ECO:0000313" key="2">
    <source>
        <dbReference type="EMBL" id="MST98276.1"/>
    </source>
</evidence>
<name>A0A844G4J1_9BACT</name>
<reference evidence="2 3" key="1">
    <citation type="submission" date="2019-08" db="EMBL/GenBank/DDBJ databases">
        <title>In-depth cultivation of the pig gut microbiome towards novel bacterial diversity and tailored functional studies.</title>
        <authorList>
            <person name="Wylensek D."/>
            <person name="Hitch T.C.A."/>
            <person name="Clavel T."/>
        </authorList>
    </citation>
    <scope>NUCLEOTIDE SEQUENCE [LARGE SCALE GENOMIC DNA]</scope>
    <source>
        <strain evidence="2 3">BBE-744-WT-12</strain>
    </source>
</reference>
<dbReference type="SUPFAM" id="SSF51445">
    <property type="entry name" value="(Trans)glycosidases"/>
    <property type="match status" value="1"/>
</dbReference>
<keyword evidence="3" id="KW-1185">Reference proteome</keyword>
<dbReference type="EMBL" id="VUNS01000017">
    <property type="protein sequence ID" value="MST98276.1"/>
    <property type="molecule type" value="Genomic_DNA"/>
</dbReference>
<dbReference type="InterPro" id="IPR017853">
    <property type="entry name" value="GH"/>
</dbReference>
<proteinExistence type="predicted"/>
<feature type="domain" description="DUF6259" evidence="1">
    <location>
        <begin position="238"/>
        <end position="455"/>
    </location>
</feature>
<protein>
    <recommendedName>
        <fullName evidence="1">DUF6259 domain-containing protein</fullName>
    </recommendedName>
</protein>
<dbReference type="Pfam" id="PF19773">
    <property type="entry name" value="DUF6259"/>
    <property type="match status" value="1"/>
</dbReference>
<accession>A0A844G4J1</accession>
<dbReference type="RefSeq" id="WP_154419338.1">
    <property type="nucleotide sequence ID" value="NZ_DBFCGB010000201.1"/>
</dbReference>
<dbReference type="Proteomes" id="UP000435649">
    <property type="component" value="Unassembled WGS sequence"/>
</dbReference>
<evidence type="ECO:0000259" key="1">
    <source>
        <dbReference type="Pfam" id="PF19773"/>
    </source>
</evidence>
<dbReference type="InterPro" id="IPR046226">
    <property type="entry name" value="DUF6259"/>
</dbReference>
<organism evidence="2 3">
    <name type="scientific">Victivallis lenta</name>
    <dbReference type="NCBI Taxonomy" id="2606640"/>
    <lineage>
        <taxon>Bacteria</taxon>
        <taxon>Pseudomonadati</taxon>
        <taxon>Lentisphaerota</taxon>
        <taxon>Lentisphaeria</taxon>
        <taxon>Victivallales</taxon>
        <taxon>Victivallaceae</taxon>
        <taxon>Victivallis</taxon>
    </lineage>
</organism>
<gene>
    <name evidence="2" type="ORF">FYJ85_14625</name>
</gene>
<sequence>MHVLTNGKVEISFDEQANPVSLRNLATGREWCSGNCGSLWRIIFEQGIVQEAEALPDRSRIEVEPEAGTLRIRYGGAAAENGTLDFRVEVVIRLDGEQICFDARLENRTANAVLREFQFPLIAGLALRPETALVTGQVCDGFRYPDIPALLDASHTGYMAQDNKAVEFGCLYPGLTAVNCFLLAEAHDTLGFMSFDPTFQNTLHLLRRCGGAVGAVLVKYPFLRPGESAEVAGYRLCPVSGDWHRAADLYRAWCDGWIEIPEKPESVRRMNGWHRLILRHQYGRQLFHYRDLPDILKSGLAAGIDTLFLFGWHAGGHDSCYPEYDFAEDEGGHDELKKQIAAFQAGGGHVILYYNGQLIDTATRFYETAGKRVSVKLPSGREHMEVYPFGGDGTALRQFGSKVFVTACPGSGEWLEILKGLVDKATELGCSGVFFDQLGYRSVPCCDPAHGHRVPFMTAGAAKAEMVKQLRAYVKSRNPEMSFGIEWFNDVTGFHADYIHNIFDSGNPFHCPEFVRYLFPELVTTDRCIRDDRDIERRVNLAIRLGLRSDVEIYRCRALIDETPHYKEYLTRANAFRERNRALILDGRFRDTVGASCDNPKVGFAVFEAGRRCGVILTGGSTAERAEVTVPGGRFTGFDRISGGEAKALSPSRILADLPPLSLILLIFER</sequence>
<dbReference type="AlphaFoldDB" id="A0A844G4J1"/>
<comment type="caution">
    <text evidence="2">The sequence shown here is derived from an EMBL/GenBank/DDBJ whole genome shotgun (WGS) entry which is preliminary data.</text>
</comment>
<evidence type="ECO:0000313" key="3">
    <source>
        <dbReference type="Proteomes" id="UP000435649"/>
    </source>
</evidence>